<dbReference type="GO" id="GO:0004519">
    <property type="term" value="F:endonuclease activity"/>
    <property type="evidence" value="ECO:0007669"/>
    <property type="project" value="UniProtKB-KW"/>
</dbReference>
<evidence type="ECO:0000313" key="3">
    <source>
        <dbReference type="Proteomes" id="UP001551011"/>
    </source>
</evidence>
<gene>
    <name evidence="2" type="ORF">AB0H04_11725</name>
</gene>
<keyword evidence="3" id="KW-1185">Reference proteome</keyword>
<dbReference type="Gene3D" id="3.90.1570.10">
    <property type="entry name" value="tt1808, chain A"/>
    <property type="match status" value="1"/>
</dbReference>
<organism evidence="2 3">
    <name type="scientific">Streptomyces flaveolus</name>
    <dbReference type="NCBI Taxonomy" id="67297"/>
    <lineage>
        <taxon>Bacteria</taxon>
        <taxon>Bacillati</taxon>
        <taxon>Actinomycetota</taxon>
        <taxon>Actinomycetes</taxon>
        <taxon>Kitasatosporales</taxon>
        <taxon>Streptomycetaceae</taxon>
        <taxon>Streptomyces</taxon>
    </lineage>
</organism>
<protein>
    <submittedName>
        <fullName evidence="2">Uma2 family endonuclease</fullName>
    </submittedName>
</protein>
<dbReference type="InterPro" id="IPR008538">
    <property type="entry name" value="Uma2"/>
</dbReference>
<sequence>MTVLEDRIEIKMADANTTRLDEWFERLERMPVPDGYKVEVVGGDVFMTPQRDVHWQTIREILWALEDRFGRRSARVFSDVRIDFPGNGNGFCPDVAKLREGAARDDDGRWRHEDVEFVAEVVSKGTAHNDYGPKKTAYARAGVPVYLVADPYQGRCHVYTEPKKGEYTCEMRVDYGTDADLTTTPLGLTLRTADFPRD</sequence>
<dbReference type="PANTHER" id="PTHR35400">
    <property type="entry name" value="SLR1083 PROTEIN"/>
    <property type="match status" value="1"/>
</dbReference>
<evidence type="ECO:0000313" key="2">
    <source>
        <dbReference type="EMBL" id="MEU5707532.1"/>
    </source>
</evidence>
<keyword evidence="2" id="KW-0378">Hydrolase</keyword>
<dbReference type="Pfam" id="PF05685">
    <property type="entry name" value="Uma2"/>
    <property type="match status" value="1"/>
</dbReference>
<keyword evidence="2" id="KW-0255">Endonuclease</keyword>
<proteinExistence type="predicted"/>
<comment type="caution">
    <text evidence="2">The sequence shown here is derived from an EMBL/GenBank/DDBJ whole genome shotgun (WGS) entry which is preliminary data.</text>
</comment>
<feature type="domain" description="Putative restriction endonuclease" evidence="1">
    <location>
        <begin position="24"/>
        <end position="189"/>
    </location>
</feature>
<dbReference type="InterPro" id="IPR012296">
    <property type="entry name" value="Nuclease_put_TT1808"/>
</dbReference>
<keyword evidence="2" id="KW-0540">Nuclease</keyword>
<dbReference type="PANTHER" id="PTHR35400:SF3">
    <property type="entry name" value="SLL1072 PROTEIN"/>
    <property type="match status" value="1"/>
</dbReference>
<accession>A0ABV3A6V7</accession>
<dbReference type="CDD" id="cd06260">
    <property type="entry name" value="DUF820-like"/>
    <property type="match status" value="1"/>
</dbReference>
<dbReference type="InterPro" id="IPR011335">
    <property type="entry name" value="Restrct_endonuc-II-like"/>
</dbReference>
<dbReference type="Proteomes" id="UP001551011">
    <property type="component" value="Unassembled WGS sequence"/>
</dbReference>
<dbReference type="EMBL" id="JBFAEG010000007">
    <property type="protein sequence ID" value="MEU5707532.1"/>
    <property type="molecule type" value="Genomic_DNA"/>
</dbReference>
<reference evidence="2 3" key="1">
    <citation type="submission" date="2024-06" db="EMBL/GenBank/DDBJ databases">
        <title>The Natural Products Discovery Center: Release of the First 8490 Sequenced Strains for Exploring Actinobacteria Biosynthetic Diversity.</title>
        <authorList>
            <person name="Kalkreuter E."/>
            <person name="Kautsar S.A."/>
            <person name="Yang D."/>
            <person name="Bader C.D."/>
            <person name="Teijaro C.N."/>
            <person name="Fluegel L."/>
            <person name="Davis C.M."/>
            <person name="Simpson J.R."/>
            <person name="Lauterbach L."/>
            <person name="Steele A.D."/>
            <person name="Gui C."/>
            <person name="Meng S."/>
            <person name="Li G."/>
            <person name="Viehrig K."/>
            <person name="Ye F."/>
            <person name="Su P."/>
            <person name="Kiefer A.F."/>
            <person name="Nichols A."/>
            <person name="Cepeda A.J."/>
            <person name="Yan W."/>
            <person name="Fan B."/>
            <person name="Jiang Y."/>
            <person name="Adhikari A."/>
            <person name="Zheng C.-J."/>
            <person name="Schuster L."/>
            <person name="Cowan T.M."/>
            <person name="Smanski M.J."/>
            <person name="Chevrette M.G."/>
            <person name="De Carvalho L.P.S."/>
            <person name="Shen B."/>
        </authorList>
    </citation>
    <scope>NUCLEOTIDE SEQUENCE [LARGE SCALE GENOMIC DNA]</scope>
    <source>
        <strain evidence="2 3">NPDC020594</strain>
    </source>
</reference>
<name>A0ABV3A6V7_9ACTN</name>
<evidence type="ECO:0000259" key="1">
    <source>
        <dbReference type="Pfam" id="PF05685"/>
    </source>
</evidence>
<dbReference type="SUPFAM" id="SSF52980">
    <property type="entry name" value="Restriction endonuclease-like"/>
    <property type="match status" value="1"/>
</dbReference>
<dbReference type="RefSeq" id="WP_030642973.1">
    <property type="nucleotide sequence ID" value="NZ_JBEXDP010000003.1"/>
</dbReference>